<feature type="chain" id="PRO_5042540802" evidence="1">
    <location>
        <begin position="25"/>
        <end position="217"/>
    </location>
</feature>
<proteinExistence type="predicted"/>
<sequence length="217" mass="24018">MQSFAALLPSLVLLSFSGISSVYAHHYQVFRDPAHNLDSLAASLHSVLAFNGHPGRHQIPRFETAQVQSIALFNELMEDHEFQSAFLNTDIHQRSYINLGRKQPFVQLGHMNVPVAATVALPIVPNRIKDGPGEKTFLVFSAGPSTKKDEVNVLLHGYLKVSNAPGIEHALPTNFEISRPGSSKIKLPRPNKSKPKLSFEVGHVLSRAELAEYAYKF</sequence>
<dbReference type="Proteomes" id="UP001294444">
    <property type="component" value="Unassembled WGS sequence"/>
</dbReference>
<evidence type="ECO:0000313" key="3">
    <source>
        <dbReference type="Proteomes" id="UP001294444"/>
    </source>
</evidence>
<comment type="caution">
    <text evidence="2">The sequence shown here is derived from an EMBL/GenBank/DDBJ whole genome shotgun (WGS) entry which is preliminary data.</text>
</comment>
<evidence type="ECO:0000313" key="2">
    <source>
        <dbReference type="EMBL" id="SNX87385.1"/>
    </source>
</evidence>
<protein>
    <submittedName>
        <fullName evidence="2">Uncharacterized protein</fullName>
    </submittedName>
</protein>
<dbReference type="AlphaFoldDB" id="A0AAJ4XRW8"/>
<gene>
    <name evidence="2" type="ORF">MEPE_06095</name>
</gene>
<accession>A0AAJ4XRW8</accession>
<evidence type="ECO:0000256" key="1">
    <source>
        <dbReference type="SAM" id="SignalP"/>
    </source>
</evidence>
<keyword evidence="1" id="KW-0732">Signal</keyword>
<dbReference type="EMBL" id="OAPG01000019">
    <property type="protein sequence ID" value="SNX87385.1"/>
    <property type="molecule type" value="Genomic_DNA"/>
</dbReference>
<reference evidence="2" key="1">
    <citation type="submission" date="2023-10" db="EMBL/GenBank/DDBJ databases">
        <authorList>
            <person name="Guldener U."/>
        </authorList>
    </citation>
    <scope>NUCLEOTIDE SEQUENCE</scope>
    <source>
        <strain evidence="2">Mp4</strain>
    </source>
</reference>
<feature type="signal peptide" evidence="1">
    <location>
        <begin position="1"/>
        <end position="24"/>
    </location>
</feature>
<organism evidence="2 3">
    <name type="scientific">Melanopsichium pennsylvanicum</name>
    <dbReference type="NCBI Taxonomy" id="63383"/>
    <lineage>
        <taxon>Eukaryota</taxon>
        <taxon>Fungi</taxon>
        <taxon>Dikarya</taxon>
        <taxon>Basidiomycota</taxon>
        <taxon>Ustilaginomycotina</taxon>
        <taxon>Ustilaginomycetes</taxon>
        <taxon>Ustilaginales</taxon>
        <taxon>Ustilaginaceae</taxon>
        <taxon>Melanopsichium</taxon>
    </lineage>
</organism>
<keyword evidence="3" id="KW-1185">Reference proteome</keyword>
<name>A0AAJ4XRW8_9BASI</name>